<protein>
    <submittedName>
        <fullName evidence="2">Zinc finger protein</fullName>
    </submittedName>
</protein>
<keyword evidence="1" id="KW-0732">Signal</keyword>
<name>Q23T93_TETTS</name>
<dbReference type="InterPro" id="IPR009030">
    <property type="entry name" value="Growth_fac_rcpt_cys_sf"/>
</dbReference>
<dbReference type="AlphaFoldDB" id="Q23T93"/>
<proteinExistence type="predicted"/>
<dbReference type="OrthoDB" id="4062651at2759"/>
<sequence length="401" mass="46154">MNYQIISIIFLCAIKICFCSHCKPNQIYSLIDQSCHQCSNSCNTCFNTSESACVTCEDNLFKSSDDSSTCVQKCSKDEFLNENLECMKCQVYGCAKCDTSQICNQCDQQFNLDRANNQCILMNNVCPFQTDFIQGPSNLKQCNQECPQSFYQNMEAQICEETVKCIQIEESQRFSFTQRVKQIQPINEDQYLVEGNACTFALVDNNWKVINIQILQNITNYDQIYTFGGIETNNESFIIGNQGGCVSGSKLLVMNFQTFEVVFESITTFDYFVKYVDQKNQIVFMLSYYSDNLLWYDAINKSLNQYQIDITQYNDFFILTSVSPALVSYSLEIIKIDIKQDLISLVQVIQQFDGLSLKLCKLFQTIRLIIYNQHINNNKYDNSYGLKSNGCLRYSNSFSVQ</sequence>
<feature type="signal peptide" evidence="1">
    <location>
        <begin position="1"/>
        <end position="19"/>
    </location>
</feature>
<gene>
    <name evidence="2" type="ORF">TTHERM_00666900</name>
</gene>
<dbReference type="KEGG" id="tet:TTHERM_00666900"/>
<accession>Q23T93</accession>
<feature type="chain" id="PRO_5004202018" evidence="1">
    <location>
        <begin position="20"/>
        <end position="401"/>
    </location>
</feature>
<dbReference type="InterPro" id="IPR006212">
    <property type="entry name" value="Furin_repeat"/>
</dbReference>
<keyword evidence="3" id="KW-1185">Reference proteome</keyword>
<reference evidence="3" key="1">
    <citation type="journal article" date="2006" name="PLoS Biol.">
        <title>Macronuclear genome sequence of the ciliate Tetrahymena thermophila, a model eukaryote.</title>
        <authorList>
            <person name="Eisen J.A."/>
            <person name="Coyne R.S."/>
            <person name="Wu M."/>
            <person name="Wu D."/>
            <person name="Thiagarajan M."/>
            <person name="Wortman J.R."/>
            <person name="Badger J.H."/>
            <person name="Ren Q."/>
            <person name="Amedeo P."/>
            <person name="Jones K.M."/>
            <person name="Tallon L.J."/>
            <person name="Delcher A.L."/>
            <person name="Salzberg S.L."/>
            <person name="Silva J.C."/>
            <person name="Haas B.J."/>
            <person name="Majoros W.H."/>
            <person name="Farzad M."/>
            <person name="Carlton J.M."/>
            <person name="Smith R.K. Jr."/>
            <person name="Garg J."/>
            <person name="Pearlman R.E."/>
            <person name="Karrer K.M."/>
            <person name="Sun L."/>
            <person name="Manning G."/>
            <person name="Elde N.C."/>
            <person name="Turkewitz A.P."/>
            <person name="Asai D.J."/>
            <person name="Wilkes D.E."/>
            <person name="Wang Y."/>
            <person name="Cai H."/>
            <person name="Collins K."/>
            <person name="Stewart B.A."/>
            <person name="Lee S.R."/>
            <person name="Wilamowska K."/>
            <person name="Weinberg Z."/>
            <person name="Ruzzo W.L."/>
            <person name="Wloga D."/>
            <person name="Gaertig J."/>
            <person name="Frankel J."/>
            <person name="Tsao C.-C."/>
            <person name="Gorovsky M.A."/>
            <person name="Keeling P.J."/>
            <person name="Waller R.F."/>
            <person name="Patron N.J."/>
            <person name="Cherry J.M."/>
            <person name="Stover N.A."/>
            <person name="Krieger C.J."/>
            <person name="del Toro C."/>
            <person name="Ryder H.F."/>
            <person name="Williamson S.C."/>
            <person name="Barbeau R.A."/>
            <person name="Hamilton E.P."/>
            <person name="Orias E."/>
        </authorList>
    </citation>
    <scope>NUCLEOTIDE SEQUENCE [LARGE SCALE GENOMIC DNA]</scope>
    <source>
        <strain evidence="3">SB210</strain>
    </source>
</reference>
<evidence type="ECO:0000256" key="1">
    <source>
        <dbReference type="SAM" id="SignalP"/>
    </source>
</evidence>
<dbReference type="HOGENOM" id="CLU_258889_0_0_1"/>
<dbReference type="SMART" id="SM00261">
    <property type="entry name" value="FU"/>
    <property type="match status" value="2"/>
</dbReference>
<dbReference type="RefSeq" id="XP_001020058.3">
    <property type="nucleotide sequence ID" value="XM_001020058.3"/>
</dbReference>
<dbReference type="EMBL" id="GG662636">
    <property type="protein sequence ID" value="EAR99813.3"/>
    <property type="molecule type" value="Genomic_DNA"/>
</dbReference>
<dbReference type="Proteomes" id="UP000009168">
    <property type="component" value="Unassembled WGS sequence"/>
</dbReference>
<organism evidence="2 3">
    <name type="scientific">Tetrahymena thermophila (strain SB210)</name>
    <dbReference type="NCBI Taxonomy" id="312017"/>
    <lineage>
        <taxon>Eukaryota</taxon>
        <taxon>Sar</taxon>
        <taxon>Alveolata</taxon>
        <taxon>Ciliophora</taxon>
        <taxon>Intramacronucleata</taxon>
        <taxon>Oligohymenophorea</taxon>
        <taxon>Hymenostomatida</taxon>
        <taxon>Tetrahymenina</taxon>
        <taxon>Tetrahymenidae</taxon>
        <taxon>Tetrahymena</taxon>
    </lineage>
</organism>
<evidence type="ECO:0000313" key="3">
    <source>
        <dbReference type="Proteomes" id="UP000009168"/>
    </source>
</evidence>
<dbReference type="SUPFAM" id="SSF57184">
    <property type="entry name" value="Growth factor receptor domain"/>
    <property type="match status" value="1"/>
</dbReference>
<dbReference type="InParanoid" id="Q23T93"/>
<dbReference type="Gene3D" id="2.10.220.10">
    <property type="entry name" value="Hormone Receptor, Insulin-like Growth Factor Receptor 1, Chain A, domain 2"/>
    <property type="match status" value="1"/>
</dbReference>
<dbReference type="CDD" id="cd00064">
    <property type="entry name" value="FU"/>
    <property type="match status" value="1"/>
</dbReference>
<dbReference type="GeneID" id="7842525"/>
<evidence type="ECO:0000313" key="2">
    <source>
        <dbReference type="EMBL" id="EAR99813.3"/>
    </source>
</evidence>